<name>A0A392SDW1_9FABA</name>
<sequence>MWPVLEEYSFWSIGNGTSVNICSDAGIGKDFRIGDLELDVPVQLQNAKVAALVNEYGVWNMELLHDWLPTHVIERIAALPPPSDSAGADVQSCIYGEYCRKNNDS</sequence>
<evidence type="ECO:0000313" key="1">
    <source>
        <dbReference type="EMBL" id="MCI47068.1"/>
    </source>
</evidence>
<dbReference type="Proteomes" id="UP000265520">
    <property type="component" value="Unassembled WGS sequence"/>
</dbReference>
<keyword evidence="2" id="KW-1185">Reference proteome</keyword>
<protein>
    <submittedName>
        <fullName evidence="1">Uncharacterized protein</fullName>
    </submittedName>
</protein>
<reference evidence="1 2" key="1">
    <citation type="journal article" date="2018" name="Front. Plant Sci.">
        <title>Red Clover (Trifolium pratense) and Zigzag Clover (T. medium) - A Picture of Genomic Similarities and Differences.</title>
        <authorList>
            <person name="Dluhosova J."/>
            <person name="Istvanek J."/>
            <person name="Nedelnik J."/>
            <person name="Repkova J."/>
        </authorList>
    </citation>
    <scope>NUCLEOTIDE SEQUENCE [LARGE SCALE GENOMIC DNA]</scope>
    <source>
        <strain evidence="2">cv. 10/8</strain>
        <tissue evidence="1">Leaf</tissue>
    </source>
</reference>
<proteinExistence type="predicted"/>
<evidence type="ECO:0000313" key="2">
    <source>
        <dbReference type="Proteomes" id="UP000265520"/>
    </source>
</evidence>
<comment type="caution">
    <text evidence="1">The sequence shown here is derived from an EMBL/GenBank/DDBJ whole genome shotgun (WGS) entry which is preliminary data.</text>
</comment>
<dbReference type="AlphaFoldDB" id="A0A392SDW1"/>
<accession>A0A392SDW1</accession>
<organism evidence="1 2">
    <name type="scientific">Trifolium medium</name>
    <dbReference type="NCBI Taxonomy" id="97028"/>
    <lineage>
        <taxon>Eukaryota</taxon>
        <taxon>Viridiplantae</taxon>
        <taxon>Streptophyta</taxon>
        <taxon>Embryophyta</taxon>
        <taxon>Tracheophyta</taxon>
        <taxon>Spermatophyta</taxon>
        <taxon>Magnoliopsida</taxon>
        <taxon>eudicotyledons</taxon>
        <taxon>Gunneridae</taxon>
        <taxon>Pentapetalae</taxon>
        <taxon>rosids</taxon>
        <taxon>fabids</taxon>
        <taxon>Fabales</taxon>
        <taxon>Fabaceae</taxon>
        <taxon>Papilionoideae</taxon>
        <taxon>50 kb inversion clade</taxon>
        <taxon>NPAAA clade</taxon>
        <taxon>Hologalegina</taxon>
        <taxon>IRL clade</taxon>
        <taxon>Trifolieae</taxon>
        <taxon>Trifolium</taxon>
    </lineage>
</organism>
<dbReference type="EMBL" id="LXQA010366834">
    <property type="protein sequence ID" value="MCI47068.1"/>
    <property type="molecule type" value="Genomic_DNA"/>
</dbReference>
<feature type="non-terminal residue" evidence="1">
    <location>
        <position position="105"/>
    </location>
</feature>